<evidence type="ECO:0000313" key="1">
    <source>
        <dbReference type="EMBL" id="QGM98378.1"/>
    </source>
</evidence>
<dbReference type="RefSeq" id="WP_154419981.1">
    <property type="nucleotide sequence ID" value="NZ_CP044331.1"/>
</dbReference>
<protein>
    <submittedName>
        <fullName evidence="1">Uncharacterized protein</fullName>
    </submittedName>
</protein>
<evidence type="ECO:0000313" key="2">
    <source>
        <dbReference type="Proteomes" id="UP000422569"/>
    </source>
</evidence>
<dbReference type="KEGG" id="mpar:F7D14_13415"/>
<accession>A0A6B8M7A0</accession>
<organism evidence="1 2">
    <name type="scientific">Methylocystis parvus</name>
    <dbReference type="NCBI Taxonomy" id="134"/>
    <lineage>
        <taxon>Bacteria</taxon>
        <taxon>Pseudomonadati</taxon>
        <taxon>Pseudomonadota</taxon>
        <taxon>Alphaproteobacteria</taxon>
        <taxon>Hyphomicrobiales</taxon>
        <taxon>Methylocystaceae</taxon>
        <taxon>Methylocystis</taxon>
    </lineage>
</organism>
<proteinExistence type="predicted"/>
<sequence length="113" mass="13002">MTSHKNVPEGFPSLENLHLNEIESNGTGIIKLRFDGQPTEESYNELNIFLVDVRLACAQFECIHVFPLTKHVEIYRNDANIWTIDVGFNEGKVLFEAKKMTYILSSRNRGRKC</sequence>
<reference evidence="1 2" key="1">
    <citation type="submission" date="2019-09" db="EMBL/GenBank/DDBJ databases">
        <title>Isolation and complete genome sequencing of Methylocystis species.</title>
        <authorList>
            <person name="Rumah B.L."/>
            <person name="Stead C.E."/>
            <person name="Stevens B.C."/>
            <person name="Minton N.P."/>
            <person name="Grosse-Honebrink A."/>
            <person name="Zhang Y."/>
        </authorList>
    </citation>
    <scope>NUCLEOTIDE SEQUENCE [LARGE SCALE GENOMIC DNA]</scope>
    <source>
        <strain evidence="1 2">BRCS2</strain>
    </source>
</reference>
<dbReference type="EMBL" id="CP044331">
    <property type="protein sequence ID" value="QGM98378.1"/>
    <property type="molecule type" value="Genomic_DNA"/>
</dbReference>
<dbReference type="Proteomes" id="UP000422569">
    <property type="component" value="Chromosome"/>
</dbReference>
<gene>
    <name evidence="1" type="ORF">F7D14_13415</name>
</gene>
<keyword evidence="2" id="KW-1185">Reference proteome</keyword>
<dbReference type="AlphaFoldDB" id="A0A6B8M7A0"/>
<name>A0A6B8M7A0_9HYPH</name>